<proteinExistence type="predicted"/>
<dbReference type="Proteomes" id="UP000234935">
    <property type="component" value="Unassembled WGS sequence"/>
</dbReference>
<keyword evidence="2" id="KW-1185">Reference proteome</keyword>
<dbReference type="AlphaFoldDB" id="A0A2N5J0W9"/>
<comment type="caution">
    <text evidence="1">The sequence shown here is derived from an EMBL/GenBank/DDBJ whole genome shotgun (WGS) entry which is preliminary data.</text>
</comment>
<accession>A0A2N5J0W9</accession>
<name>A0A2N5J0W9_9BIFI</name>
<sequence>MEIELGVQNVTRPVTFNSDEPAEQIEHTIAQALEQHAPIVLRDNKSRRFIVPADALGYAIIGSETRHAVGFGALSD</sequence>
<evidence type="ECO:0000313" key="1">
    <source>
        <dbReference type="EMBL" id="PLS27858.1"/>
    </source>
</evidence>
<dbReference type="InterPro" id="IPR021456">
    <property type="entry name" value="DUF3107"/>
</dbReference>
<gene>
    <name evidence="1" type="ORF">CGZ88_0020</name>
</gene>
<dbReference type="EMBL" id="NMYC01000001">
    <property type="protein sequence ID" value="PLS27858.1"/>
    <property type="molecule type" value="Genomic_DNA"/>
</dbReference>
<reference evidence="1 2" key="1">
    <citation type="submission" date="2017-07" db="EMBL/GenBank/DDBJ databases">
        <title>Bifidobacterium novel species.</title>
        <authorList>
            <person name="Lugli G.A."/>
            <person name="Milani C."/>
            <person name="Duranti S."/>
            <person name="Mangifesta M."/>
        </authorList>
    </citation>
    <scope>NUCLEOTIDE SEQUENCE [LARGE SCALE GENOMIC DNA]</scope>
    <source>
        <strain evidence="2">Goo31D</strain>
    </source>
</reference>
<dbReference type="GO" id="GO:0005524">
    <property type="term" value="F:ATP binding"/>
    <property type="evidence" value="ECO:0007669"/>
    <property type="project" value="UniProtKB-KW"/>
</dbReference>
<keyword evidence="1" id="KW-0067">ATP-binding</keyword>
<keyword evidence="1" id="KW-0547">Nucleotide-binding</keyword>
<dbReference type="Pfam" id="PF11305">
    <property type="entry name" value="DUF3107"/>
    <property type="match status" value="1"/>
</dbReference>
<dbReference type="RefSeq" id="WP_026645233.1">
    <property type="nucleotide sequence ID" value="NZ_NMYC01000001.1"/>
</dbReference>
<dbReference type="OrthoDB" id="3268468at2"/>
<evidence type="ECO:0000313" key="2">
    <source>
        <dbReference type="Proteomes" id="UP000234935"/>
    </source>
</evidence>
<protein>
    <submittedName>
        <fullName evidence="1">ATP-binding protein</fullName>
    </submittedName>
</protein>
<organism evidence="1 2">
    <name type="scientific">Bifidobacterium anseris</name>
    <dbReference type="NCBI Taxonomy" id="2020963"/>
    <lineage>
        <taxon>Bacteria</taxon>
        <taxon>Bacillati</taxon>
        <taxon>Actinomycetota</taxon>
        <taxon>Actinomycetes</taxon>
        <taxon>Bifidobacteriales</taxon>
        <taxon>Bifidobacteriaceae</taxon>
        <taxon>Bifidobacterium</taxon>
    </lineage>
</organism>